<organism evidence="1 2">
    <name type="scientific">Armillaria gallica</name>
    <name type="common">Bulbous honey fungus</name>
    <name type="synonym">Armillaria bulbosa</name>
    <dbReference type="NCBI Taxonomy" id="47427"/>
    <lineage>
        <taxon>Eukaryota</taxon>
        <taxon>Fungi</taxon>
        <taxon>Dikarya</taxon>
        <taxon>Basidiomycota</taxon>
        <taxon>Agaricomycotina</taxon>
        <taxon>Agaricomycetes</taxon>
        <taxon>Agaricomycetidae</taxon>
        <taxon>Agaricales</taxon>
        <taxon>Marasmiineae</taxon>
        <taxon>Physalacriaceae</taxon>
        <taxon>Armillaria</taxon>
    </lineage>
</organism>
<evidence type="ECO:0000313" key="2">
    <source>
        <dbReference type="Proteomes" id="UP000217790"/>
    </source>
</evidence>
<reference evidence="2" key="1">
    <citation type="journal article" date="2017" name="Nat. Ecol. Evol.">
        <title>Genome expansion and lineage-specific genetic innovations in the forest pathogenic fungi Armillaria.</title>
        <authorList>
            <person name="Sipos G."/>
            <person name="Prasanna A.N."/>
            <person name="Walter M.C."/>
            <person name="O'Connor E."/>
            <person name="Balint B."/>
            <person name="Krizsan K."/>
            <person name="Kiss B."/>
            <person name="Hess J."/>
            <person name="Varga T."/>
            <person name="Slot J."/>
            <person name="Riley R."/>
            <person name="Boka B."/>
            <person name="Rigling D."/>
            <person name="Barry K."/>
            <person name="Lee J."/>
            <person name="Mihaltcheva S."/>
            <person name="LaButti K."/>
            <person name="Lipzen A."/>
            <person name="Waldron R."/>
            <person name="Moloney N.M."/>
            <person name="Sperisen C."/>
            <person name="Kredics L."/>
            <person name="Vagvoelgyi C."/>
            <person name="Patrignani A."/>
            <person name="Fitzpatrick D."/>
            <person name="Nagy I."/>
            <person name="Doyle S."/>
            <person name="Anderson J.B."/>
            <person name="Grigoriev I.V."/>
            <person name="Gueldener U."/>
            <person name="Muensterkoetter M."/>
            <person name="Nagy L.G."/>
        </authorList>
    </citation>
    <scope>NUCLEOTIDE SEQUENCE [LARGE SCALE GENOMIC DNA]</scope>
    <source>
        <strain evidence="2">Ar21-2</strain>
    </source>
</reference>
<protein>
    <recommendedName>
        <fullName evidence="3">Ndc10 domain-containing protein</fullName>
    </recommendedName>
</protein>
<gene>
    <name evidence="1" type="ORF">ARMGADRAFT_1043994</name>
</gene>
<dbReference type="InParanoid" id="A0A2H3DSG7"/>
<proteinExistence type="predicted"/>
<dbReference type="EMBL" id="KZ293648">
    <property type="protein sequence ID" value="PBK98159.1"/>
    <property type="molecule type" value="Genomic_DNA"/>
</dbReference>
<dbReference type="OrthoDB" id="5598396at2759"/>
<evidence type="ECO:0008006" key="3">
    <source>
        <dbReference type="Google" id="ProtNLM"/>
    </source>
</evidence>
<accession>A0A2H3DSG7</accession>
<name>A0A2H3DSG7_ARMGA</name>
<dbReference type="Proteomes" id="UP000217790">
    <property type="component" value="Unassembled WGS sequence"/>
</dbReference>
<keyword evidence="2" id="KW-1185">Reference proteome</keyword>
<evidence type="ECO:0000313" key="1">
    <source>
        <dbReference type="EMBL" id="PBK98159.1"/>
    </source>
</evidence>
<sequence>MLINVNPGSRQKACEPWTLEKLYHERCLALGSAIDMSTLGPYNSALNSYITFCKIHNFPIKPTGDTMSYFVVFMSAYIKPDSVSTCLGSVTALKTSFLTFARSGTCQLLKGSKVKCKSLLSHDDIHHAISTLGQSSDYNDCLFLALLVTGFNGLLKIIHRTSIEWLPEGYAFFLPVHKADTAFEGNKSMHAGSATDLAEQGVLPYIIQAHRHWSFSAFKIYI</sequence>
<dbReference type="AlphaFoldDB" id="A0A2H3DSG7"/>
<dbReference type="STRING" id="47427.A0A2H3DSG7"/>